<name>A0A182WA88_9DIPT</name>
<dbReference type="InterPro" id="IPR013106">
    <property type="entry name" value="Ig_V-set"/>
</dbReference>
<feature type="domain" description="Ig-like" evidence="9">
    <location>
        <begin position="127"/>
        <end position="220"/>
    </location>
</feature>
<dbReference type="Pfam" id="PF07686">
    <property type="entry name" value="V-set"/>
    <property type="match status" value="1"/>
</dbReference>
<organism evidence="10 11">
    <name type="scientific">Anopheles minimus</name>
    <dbReference type="NCBI Taxonomy" id="112268"/>
    <lineage>
        <taxon>Eukaryota</taxon>
        <taxon>Metazoa</taxon>
        <taxon>Ecdysozoa</taxon>
        <taxon>Arthropoda</taxon>
        <taxon>Hexapoda</taxon>
        <taxon>Insecta</taxon>
        <taxon>Pterygota</taxon>
        <taxon>Neoptera</taxon>
        <taxon>Endopterygota</taxon>
        <taxon>Diptera</taxon>
        <taxon>Nematocera</taxon>
        <taxon>Culicoidea</taxon>
        <taxon>Culicidae</taxon>
        <taxon>Anophelinae</taxon>
        <taxon>Anopheles</taxon>
    </lineage>
</organism>
<proteinExistence type="predicted"/>
<dbReference type="GO" id="GO:0005911">
    <property type="term" value="C:cell-cell junction"/>
    <property type="evidence" value="ECO:0007669"/>
    <property type="project" value="TreeGrafter"/>
</dbReference>
<dbReference type="InterPro" id="IPR003598">
    <property type="entry name" value="Ig_sub2"/>
</dbReference>
<dbReference type="InterPro" id="IPR007110">
    <property type="entry name" value="Ig-like_dom"/>
</dbReference>
<dbReference type="EnsemblMetazoa" id="AMIN007266-RA">
    <property type="protein sequence ID" value="AMIN007266-PA"/>
    <property type="gene ID" value="AMIN007266"/>
</dbReference>
<feature type="signal peptide" evidence="8">
    <location>
        <begin position="1"/>
        <end position="19"/>
    </location>
</feature>
<evidence type="ECO:0000256" key="5">
    <source>
        <dbReference type="ARBA" id="ARBA00023157"/>
    </source>
</evidence>
<dbReference type="InterPro" id="IPR036179">
    <property type="entry name" value="Ig-like_dom_sf"/>
</dbReference>
<evidence type="ECO:0000313" key="10">
    <source>
        <dbReference type="EnsemblMetazoa" id="AMIN007266-PA"/>
    </source>
</evidence>
<dbReference type="Gene3D" id="2.60.40.10">
    <property type="entry name" value="Immunoglobulins"/>
    <property type="match status" value="2"/>
</dbReference>
<sequence length="255" mass="29280">MYCLLFYSTVLLLIGLAMANKTMDTREGEDVILKCRFNEHYSDREYSYYWAQQSPNKYDNVAIKGDTFNPNYKIDYRPNQGIYDLQIFNVSYARDNGRFECRIKQIGSDNAIYEDYYNLTVLTPPQPPLIFPGSETTATEDKKQELTCSSVGGSPDPTISWYREGSTTPLAANLIYGGSRDMQTTSTLTIIPRREDDGAKFTCVVWNRALPESQRLETVTTLSVNCKYTRIVPYMKMIDELRLGQLIEHFQEVGH</sequence>
<dbReference type="STRING" id="112268.A0A182WA88"/>
<keyword evidence="7" id="KW-0393">Immunoglobulin domain</keyword>
<feature type="domain" description="Ig-like" evidence="9">
    <location>
        <begin position="8"/>
        <end position="120"/>
    </location>
</feature>
<feature type="chain" id="PRO_5008141012" description="Ig-like domain-containing protein" evidence="8">
    <location>
        <begin position="20"/>
        <end position="255"/>
    </location>
</feature>
<evidence type="ECO:0000256" key="3">
    <source>
        <dbReference type="ARBA" id="ARBA00022989"/>
    </source>
</evidence>
<evidence type="ECO:0000313" key="11">
    <source>
        <dbReference type="Proteomes" id="UP000075920"/>
    </source>
</evidence>
<dbReference type="PROSITE" id="PS50835">
    <property type="entry name" value="IG_LIKE"/>
    <property type="match status" value="2"/>
</dbReference>
<dbReference type="VEuPathDB" id="VectorBase:AMIN007266"/>
<accession>A0A182WA88</accession>
<keyword evidence="5" id="KW-1015">Disulfide bond</keyword>
<evidence type="ECO:0000256" key="7">
    <source>
        <dbReference type="ARBA" id="ARBA00023319"/>
    </source>
</evidence>
<dbReference type="SUPFAM" id="SSF48726">
    <property type="entry name" value="Immunoglobulin"/>
    <property type="match status" value="2"/>
</dbReference>
<evidence type="ECO:0000256" key="4">
    <source>
        <dbReference type="ARBA" id="ARBA00023136"/>
    </source>
</evidence>
<keyword evidence="6" id="KW-0325">Glycoprotein</keyword>
<comment type="subcellular location">
    <subcellularLocation>
        <location evidence="1">Membrane</location>
        <topology evidence="1">Single-pass type I membrane protein</topology>
    </subcellularLocation>
</comment>
<dbReference type="InterPro" id="IPR051275">
    <property type="entry name" value="Cell_adhesion_signaling"/>
</dbReference>
<dbReference type="SMART" id="SM00408">
    <property type="entry name" value="IGc2"/>
    <property type="match status" value="2"/>
</dbReference>
<keyword evidence="4" id="KW-0472">Membrane</keyword>
<protein>
    <recommendedName>
        <fullName evidence="9">Ig-like domain-containing protein</fullName>
    </recommendedName>
</protein>
<dbReference type="Proteomes" id="UP000075920">
    <property type="component" value="Unassembled WGS sequence"/>
</dbReference>
<dbReference type="InterPro" id="IPR013162">
    <property type="entry name" value="CD80_C2-set"/>
</dbReference>
<dbReference type="SMART" id="SM00409">
    <property type="entry name" value="IG"/>
    <property type="match status" value="2"/>
</dbReference>
<evidence type="ECO:0000256" key="8">
    <source>
        <dbReference type="SAM" id="SignalP"/>
    </source>
</evidence>
<dbReference type="AlphaFoldDB" id="A0A182WA88"/>
<dbReference type="GO" id="GO:0005886">
    <property type="term" value="C:plasma membrane"/>
    <property type="evidence" value="ECO:0007669"/>
    <property type="project" value="TreeGrafter"/>
</dbReference>
<dbReference type="InterPro" id="IPR013783">
    <property type="entry name" value="Ig-like_fold"/>
</dbReference>
<evidence type="ECO:0000256" key="6">
    <source>
        <dbReference type="ARBA" id="ARBA00023180"/>
    </source>
</evidence>
<keyword evidence="2" id="KW-0812">Transmembrane</keyword>
<dbReference type="Pfam" id="PF08205">
    <property type="entry name" value="C2-set_2"/>
    <property type="match status" value="1"/>
</dbReference>
<dbReference type="InterPro" id="IPR003599">
    <property type="entry name" value="Ig_sub"/>
</dbReference>
<reference evidence="11" key="1">
    <citation type="submission" date="2013-03" db="EMBL/GenBank/DDBJ databases">
        <title>The Genome Sequence of Anopheles minimus MINIMUS1.</title>
        <authorList>
            <consortium name="The Broad Institute Genomics Platform"/>
            <person name="Neafsey D.E."/>
            <person name="Walton C."/>
            <person name="Walker B."/>
            <person name="Young S.K."/>
            <person name="Zeng Q."/>
            <person name="Gargeya S."/>
            <person name="Fitzgerald M."/>
            <person name="Haas B."/>
            <person name="Abouelleil A."/>
            <person name="Allen A.W."/>
            <person name="Alvarado L."/>
            <person name="Arachchi H.M."/>
            <person name="Berlin A.M."/>
            <person name="Chapman S.B."/>
            <person name="Gainer-Dewar J."/>
            <person name="Goldberg J."/>
            <person name="Griggs A."/>
            <person name="Gujja S."/>
            <person name="Hansen M."/>
            <person name="Howarth C."/>
            <person name="Imamovic A."/>
            <person name="Ireland A."/>
            <person name="Larimer J."/>
            <person name="McCowan C."/>
            <person name="Murphy C."/>
            <person name="Pearson M."/>
            <person name="Poon T.W."/>
            <person name="Priest M."/>
            <person name="Roberts A."/>
            <person name="Saif S."/>
            <person name="Shea T."/>
            <person name="Sisk P."/>
            <person name="Sykes S."/>
            <person name="Wortman J."/>
            <person name="Nusbaum C."/>
            <person name="Birren B."/>
        </authorList>
    </citation>
    <scope>NUCLEOTIDE SEQUENCE [LARGE SCALE GENOMIC DNA]</scope>
    <source>
        <strain evidence="11">MINIMUS1</strain>
    </source>
</reference>
<reference evidence="10" key="2">
    <citation type="submission" date="2020-05" db="UniProtKB">
        <authorList>
            <consortium name="EnsemblMetazoa"/>
        </authorList>
    </citation>
    <scope>IDENTIFICATION</scope>
    <source>
        <strain evidence="10">MINIMUS1</strain>
    </source>
</reference>
<dbReference type="PANTHER" id="PTHR11640:SF134">
    <property type="entry name" value="ECHINOID, ISOFORM A-RELATED"/>
    <property type="match status" value="1"/>
</dbReference>
<dbReference type="PANTHER" id="PTHR11640">
    <property type="entry name" value="NEPHRIN"/>
    <property type="match status" value="1"/>
</dbReference>
<keyword evidence="11" id="KW-1185">Reference proteome</keyword>
<evidence type="ECO:0000256" key="1">
    <source>
        <dbReference type="ARBA" id="ARBA00004479"/>
    </source>
</evidence>
<keyword evidence="3" id="KW-1133">Transmembrane helix</keyword>
<evidence type="ECO:0000259" key="9">
    <source>
        <dbReference type="PROSITE" id="PS50835"/>
    </source>
</evidence>
<dbReference type="GO" id="GO:0050839">
    <property type="term" value="F:cell adhesion molecule binding"/>
    <property type="evidence" value="ECO:0007669"/>
    <property type="project" value="TreeGrafter"/>
</dbReference>
<evidence type="ECO:0000256" key="2">
    <source>
        <dbReference type="ARBA" id="ARBA00022692"/>
    </source>
</evidence>
<keyword evidence="8" id="KW-0732">Signal</keyword>
<dbReference type="GO" id="GO:0098609">
    <property type="term" value="P:cell-cell adhesion"/>
    <property type="evidence" value="ECO:0007669"/>
    <property type="project" value="TreeGrafter"/>
</dbReference>